<reference evidence="1" key="1">
    <citation type="submission" date="2018-10" db="EMBL/GenBank/DDBJ databases">
        <title>Population genomic analysis revealed the cold adaptation of white poplar.</title>
        <authorList>
            <person name="Liu Y.-J."/>
        </authorList>
    </citation>
    <scope>NUCLEOTIDE SEQUENCE [LARGE SCALE GENOMIC DNA]</scope>
    <source>
        <strain evidence="1">PAL-ZL1</strain>
    </source>
</reference>
<evidence type="ECO:0000313" key="1">
    <source>
        <dbReference type="EMBL" id="TKS10705.1"/>
    </source>
</evidence>
<comment type="caution">
    <text evidence="1">The sequence shown here is derived from an EMBL/GenBank/DDBJ whole genome shotgun (WGS) entry which is preliminary data.</text>
</comment>
<protein>
    <submittedName>
        <fullName evidence="1">Uncharacterized protein</fullName>
    </submittedName>
</protein>
<sequence>MHCLIALLYAAIDRDYDSPDTHRQEVSNCHWQYNRATSLCSNALLYPASKLQRGTGLNSVYFEILFTATSPNSICSNYDIRLLSTSSYQASLPVKSDNDECQ</sequence>
<accession>A0A4U5QPD4</accession>
<dbReference type="EMBL" id="RCHU01000224">
    <property type="protein sequence ID" value="TKS10705.1"/>
    <property type="molecule type" value="Genomic_DNA"/>
</dbReference>
<name>A0A4U5QPD4_POPAL</name>
<gene>
    <name evidence="1" type="ORF">D5086_0000080410</name>
</gene>
<dbReference type="AlphaFoldDB" id="A0A4U5QPD4"/>
<proteinExistence type="predicted"/>
<organism evidence="1">
    <name type="scientific">Populus alba</name>
    <name type="common">White poplar</name>
    <dbReference type="NCBI Taxonomy" id="43335"/>
    <lineage>
        <taxon>Eukaryota</taxon>
        <taxon>Viridiplantae</taxon>
        <taxon>Streptophyta</taxon>
        <taxon>Embryophyta</taxon>
        <taxon>Tracheophyta</taxon>
        <taxon>Spermatophyta</taxon>
        <taxon>Magnoliopsida</taxon>
        <taxon>eudicotyledons</taxon>
        <taxon>Gunneridae</taxon>
        <taxon>Pentapetalae</taxon>
        <taxon>rosids</taxon>
        <taxon>fabids</taxon>
        <taxon>Malpighiales</taxon>
        <taxon>Salicaceae</taxon>
        <taxon>Saliceae</taxon>
        <taxon>Populus</taxon>
    </lineage>
</organism>